<feature type="repeat" description="PPR" evidence="3">
    <location>
        <begin position="229"/>
        <end position="263"/>
    </location>
</feature>
<dbReference type="Pfam" id="PF01535">
    <property type="entry name" value="PPR"/>
    <property type="match status" value="2"/>
</dbReference>
<evidence type="ECO:0000256" key="1">
    <source>
        <dbReference type="ARBA" id="ARBA00007626"/>
    </source>
</evidence>
<organism evidence="4 5">
    <name type="scientific">Prunus yedoensis var. nudiflora</name>
    <dbReference type="NCBI Taxonomy" id="2094558"/>
    <lineage>
        <taxon>Eukaryota</taxon>
        <taxon>Viridiplantae</taxon>
        <taxon>Streptophyta</taxon>
        <taxon>Embryophyta</taxon>
        <taxon>Tracheophyta</taxon>
        <taxon>Spermatophyta</taxon>
        <taxon>Magnoliopsida</taxon>
        <taxon>eudicotyledons</taxon>
        <taxon>Gunneridae</taxon>
        <taxon>Pentapetalae</taxon>
        <taxon>rosids</taxon>
        <taxon>fabids</taxon>
        <taxon>Rosales</taxon>
        <taxon>Rosaceae</taxon>
        <taxon>Amygdaloideae</taxon>
        <taxon>Amygdaleae</taxon>
        <taxon>Prunus</taxon>
    </lineage>
</organism>
<dbReference type="OrthoDB" id="185373at2759"/>
<dbReference type="Pfam" id="PF13041">
    <property type="entry name" value="PPR_2"/>
    <property type="match status" value="3"/>
</dbReference>
<dbReference type="NCBIfam" id="TIGR00756">
    <property type="entry name" value="PPR"/>
    <property type="match status" value="8"/>
</dbReference>
<feature type="repeat" description="PPR" evidence="3">
    <location>
        <begin position="334"/>
        <end position="368"/>
    </location>
</feature>
<keyword evidence="5" id="KW-1185">Reference proteome</keyword>
<feature type="repeat" description="PPR" evidence="3">
    <location>
        <begin position="194"/>
        <end position="228"/>
    </location>
</feature>
<comment type="caution">
    <text evidence="4">The sequence shown here is derived from an EMBL/GenBank/DDBJ whole genome shotgun (WGS) entry which is preliminary data.</text>
</comment>
<feature type="repeat" description="PPR" evidence="3">
    <location>
        <begin position="159"/>
        <end position="193"/>
    </location>
</feature>
<evidence type="ECO:0000256" key="2">
    <source>
        <dbReference type="ARBA" id="ARBA00022737"/>
    </source>
</evidence>
<feature type="repeat" description="PPR" evidence="3">
    <location>
        <begin position="264"/>
        <end position="298"/>
    </location>
</feature>
<dbReference type="Gene3D" id="1.25.40.10">
    <property type="entry name" value="Tetratricopeptide repeat domain"/>
    <property type="match status" value="3"/>
</dbReference>
<dbReference type="PANTHER" id="PTHR46128:SF211">
    <property type="entry name" value="PENTACOTRIPEPTIDE-REPEAT REGION OF PRORP DOMAIN-CONTAINING PROTEIN"/>
    <property type="match status" value="1"/>
</dbReference>
<dbReference type="Proteomes" id="UP000250321">
    <property type="component" value="Unassembled WGS sequence"/>
</dbReference>
<accession>A0A314YAF6</accession>
<name>A0A314YAF6_PRUYE</name>
<dbReference type="InterPro" id="IPR002885">
    <property type="entry name" value="PPR_rpt"/>
</dbReference>
<feature type="repeat" description="PPR" evidence="3">
    <location>
        <begin position="299"/>
        <end position="333"/>
    </location>
</feature>
<dbReference type="AlphaFoldDB" id="A0A314YAF6"/>
<dbReference type="InterPro" id="IPR050872">
    <property type="entry name" value="PPR_P_subfamily"/>
</dbReference>
<dbReference type="PANTHER" id="PTHR46128">
    <property type="entry name" value="MITOCHONDRIAL GROUP I INTRON SPLICING FACTOR CCM1"/>
    <property type="match status" value="1"/>
</dbReference>
<protein>
    <submittedName>
        <fullName evidence="4">Pentatricopeptide repeat-containing protein</fullName>
    </submittedName>
</protein>
<dbReference type="EMBL" id="PJQY01001622">
    <property type="protein sequence ID" value="PQQ00994.1"/>
    <property type="molecule type" value="Genomic_DNA"/>
</dbReference>
<evidence type="ECO:0000256" key="3">
    <source>
        <dbReference type="PROSITE-ProRule" id="PRU00708"/>
    </source>
</evidence>
<reference evidence="4 5" key="1">
    <citation type="submission" date="2018-02" db="EMBL/GenBank/DDBJ databases">
        <title>Draft genome of wild Prunus yedoensis var. nudiflora.</title>
        <authorList>
            <person name="Baek S."/>
            <person name="Kim J.-H."/>
            <person name="Choi K."/>
            <person name="Kim G.-B."/>
            <person name="Cho A."/>
            <person name="Jang H."/>
            <person name="Shin C.-H."/>
            <person name="Yu H.-J."/>
            <person name="Mun J.-H."/>
        </authorList>
    </citation>
    <scope>NUCLEOTIDE SEQUENCE [LARGE SCALE GENOMIC DNA]</scope>
    <source>
        <strain evidence="5">cv. Jeju island</strain>
        <tissue evidence="4">Leaf</tissue>
    </source>
</reference>
<evidence type="ECO:0000313" key="4">
    <source>
        <dbReference type="EMBL" id="PQQ00994.1"/>
    </source>
</evidence>
<evidence type="ECO:0000313" key="5">
    <source>
        <dbReference type="Proteomes" id="UP000250321"/>
    </source>
</evidence>
<feature type="repeat" description="PPR" evidence="3">
    <location>
        <begin position="369"/>
        <end position="404"/>
    </location>
</feature>
<keyword evidence="2" id="KW-0677">Repeat</keyword>
<proteinExistence type="inferred from homology"/>
<dbReference type="PROSITE" id="PS51375">
    <property type="entry name" value="PPR"/>
    <property type="match status" value="7"/>
</dbReference>
<dbReference type="SUPFAM" id="SSF48452">
    <property type="entry name" value="TPR-like"/>
    <property type="match status" value="1"/>
</dbReference>
<dbReference type="InterPro" id="IPR011990">
    <property type="entry name" value="TPR-like_helical_dom_sf"/>
</dbReference>
<gene>
    <name evidence="4" type="ORF">Pyn_33390</name>
</gene>
<sequence>MSLRSLTSKPKTLHSIFHSLLSPSKPNTHYNPFSSLTYQNPPPPPSPHLVNEISRILSDHRNPHHDLEHSLNPLSTQISTNLVEQVLKRCKNLGLSAHRVYSRANLPRDAIRAFNRMVEFGIKPSVHDLDQLMYTLCKRKHVKYAHEFFDKVKSGFELNAKIYSILMRGWGDIGDSDEARKLFDEMTERGCLVDVPAYNSYLEALCKGGKVDEAYKIFREMGSNGTDPDACTYSIFIRAYCEANDIHSVFRVLDRMRRYNLLPNVYSYNCIIKKLCKNDKVEEAYQLLDEMIERGVMPDVWSYNAIQAHHCDHCEVNRALRLLSRMEKDNCKPDRHTYNMVLKLLIRIGRFDRVTEVWESMEKRGFYPSVSTYSVMIHGLCKKKHKLEEACKYFEIMIDEGIPPYSSTVEMFGEPAQGLRAP</sequence>
<comment type="similarity">
    <text evidence="1">Belongs to the PPR family. P subfamily.</text>
</comment>